<keyword evidence="2" id="KW-1185">Reference proteome</keyword>
<reference evidence="1 2" key="1">
    <citation type="submission" date="2011-02" db="EMBL/GenBank/DDBJ databases">
        <authorList>
            <person name="Muzny D."/>
            <person name="Qin X."/>
            <person name="Deng J."/>
            <person name="Jiang H."/>
            <person name="Liu Y."/>
            <person name="Qu J."/>
            <person name="Song X.-Z."/>
            <person name="Zhang L."/>
            <person name="Thornton R."/>
            <person name="Coyle M."/>
            <person name="Francisco L."/>
            <person name="Jackson L."/>
            <person name="Javaid M."/>
            <person name="Korchina V."/>
            <person name="Kovar C."/>
            <person name="Mata R."/>
            <person name="Mathew T."/>
            <person name="Ngo R."/>
            <person name="Nguyen L."/>
            <person name="Nguyen N."/>
            <person name="Okwuonu G."/>
            <person name="Ongeri F."/>
            <person name="Pham C."/>
            <person name="Simmons D."/>
            <person name="Wilczek-Boney K."/>
            <person name="Hale W."/>
            <person name="Jakkamsetti A."/>
            <person name="Pham P."/>
            <person name="Ruth R."/>
            <person name="San Lucas F."/>
            <person name="Warren J."/>
            <person name="Zhang J."/>
            <person name="Zhao Z."/>
            <person name="Zhou C."/>
            <person name="Zhu D."/>
            <person name="Lee S."/>
            <person name="Bess C."/>
            <person name="Blankenburg K."/>
            <person name="Forbes L."/>
            <person name="Fu Q."/>
            <person name="Gubbala S."/>
            <person name="Hirani K."/>
            <person name="Jayaseelan J.C."/>
            <person name="Lara F."/>
            <person name="Munidasa M."/>
            <person name="Palculict T."/>
            <person name="Patil S."/>
            <person name="Pu L.-L."/>
            <person name="Saada N."/>
            <person name="Tang L."/>
            <person name="Weissenberger G."/>
            <person name="Zhu Y."/>
            <person name="Hemphill L."/>
            <person name="Shang Y."/>
            <person name="Youmans B."/>
            <person name="Ayvaz T."/>
            <person name="Ross M."/>
            <person name="Santibanez J."/>
            <person name="Aqrawi P."/>
            <person name="Gross S."/>
            <person name="Joshi V."/>
            <person name="Fowler G."/>
            <person name="Nazareth L."/>
            <person name="Reid J."/>
            <person name="Worley K."/>
            <person name="Petrosino J."/>
            <person name="Highlander S."/>
            <person name="Gibbs R."/>
        </authorList>
    </citation>
    <scope>NUCLEOTIDE SEQUENCE [LARGE SCALE GENOMIC DNA]</scope>
    <source>
        <strain evidence="1 2">DSM 19965</strain>
    </source>
</reference>
<comment type="caution">
    <text evidence="1">The sequence shown here is derived from an EMBL/GenBank/DDBJ whole genome shotgun (WGS) entry which is preliminary data.</text>
</comment>
<organism evidence="1 2">
    <name type="scientific">Dialister micraerophilus DSM 19965</name>
    <dbReference type="NCBI Taxonomy" id="888062"/>
    <lineage>
        <taxon>Bacteria</taxon>
        <taxon>Bacillati</taxon>
        <taxon>Bacillota</taxon>
        <taxon>Negativicutes</taxon>
        <taxon>Veillonellales</taxon>
        <taxon>Veillonellaceae</taxon>
        <taxon>Dialister</taxon>
    </lineage>
</organism>
<accession>F2BXN4</accession>
<protein>
    <submittedName>
        <fullName evidence="1">Uncharacterized protein</fullName>
    </submittedName>
</protein>
<sequence>MLFAQSIIEKALPLIGIQNHKSHDTRHTFITLADNCNMNDVTKKLII</sequence>
<dbReference type="Proteomes" id="UP000003503">
    <property type="component" value="Unassembled WGS sequence"/>
</dbReference>
<dbReference type="EMBL" id="AFBB01000018">
    <property type="protein sequence ID" value="EGF13305.1"/>
    <property type="molecule type" value="Genomic_DNA"/>
</dbReference>
<evidence type="ECO:0000313" key="2">
    <source>
        <dbReference type="Proteomes" id="UP000003503"/>
    </source>
</evidence>
<dbReference type="AlphaFoldDB" id="F2BXN4"/>
<evidence type="ECO:0000313" key="1">
    <source>
        <dbReference type="EMBL" id="EGF13305.1"/>
    </source>
</evidence>
<gene>
    <name evidence="1" type="ORF">HMPREF9083_0952</name>
</gene>
<dbReference type="HOGENOM" id="CLU_3167343_0_0_9"/>
<proteinExistence type="predicted"/>
<name>F2BXN4_9FIRM</name>